<evidence type="ECO:0000256" key="1">
    <source>
        <dbReference type="SAM" id="MobiDB-lite"/>
    </source>
</evidence>
<organism evidence="3 4">
    <name type="scientific">Suillus subaureus</name>
    <dbReference type="NCBI Taxonomy" id="48587"/>
    <lineage>
        <taxon>Eukaryota</taxon>
        <taxon>Fungi</taxon>
        <taxon>Dikarya</taxon>
        <taxon>Basidiomycota</taxon>
        <taxon>Agaricomycotina</taxon>
        <taxon>Agaricomycetes</taxon>
        <taxon>Agaricomycetidae</taxon>
        <taxon>Boletales</taxon>
        <taxon>Suillineae</taxon>
        <taxon>Suillaceae</taxon>
        <taxon>Suillus</taxon>
    </lineage>
</organism>
<feature type="compositionally biased region" description="Acidic residues" evidence="1">
    <location>
        <begin position="136"/>
        <end position="154"/>
    </location>
</feature>
<dbReference type="GeneID" id="64633858"/>
<feature type="domain" description="Fungal-type protein kinase" evidence="2">
    <location>
        <begin position="453"/>
        <end position="538"/>
    </location>
</feature>
<feature type="compositionally biased region" description="Acidic residues" evidence="1">
    <location>
        <begin position="400"/>
        <end position="412"/>
    </location>
</feature>
<name>A0A9P7EEW4_9AGAM</name>
<evidence type="ECO:0000313" key="4">
    <source>
        <dbReference type="Proteomes" id="UP000807769"/>
    </source>
</evidence>
<feature type="region of interest" description="Disordered" evidence="1">
    <location>
        <begin position="792"/>
        <end position="829"/>
    </location>
</feature>
<feature type="region of interest" description="Disordered" evidence="1">
    <location>
        <begin position="375"/>
        <end position="412"/>
    </location>
</feature>
<evidence type="ECO:0000313" key="3">
    <source>
        <dbReference type="EMBL" id="KAG1819135.1"/>
    </source>
</evidence>
<reference evidence="3" key="1">
    <citation type="journal article" date="2020" name="New Phytol.">
        <title>Comparative genomics reveals dynamic genome evolution in host specialist ectomycorrhizal fungi.</title>
        <authorList>
            <person name="Lofgren L.A."/>
            <person name="Nguyen N.H."/>
            <person name="Vilgalys R."/>
            <person name="Ruytinx J."/>
            <person name="Liao H.L."/>
            <person name="Branco S."/>
            <person name="Kuo A."/>
            <person name="LaButti K."/>
            <person name="Lipzen A."/>
            <person name="Andreopoulos W."/>
            <person name="Pangilinan J."/>
            <person name="Riley R."/>
            <person name="Hundley H."/>
            <person name="Na H."/>
            <person name="Barry K."/>
            <person name="Grigoriev I.V."/>
            <person name="Stajich J.E."/>
            <person name="Kennedy P.G."/>
        </authorList>
    </citation>
    <scope>NUCLEOTIDE SEQUENCE</scope>
    <source>
        <strain evidence="3">MN1</strain>
    </source>
</reference>
<dbReference type="PANTHER" id="PTHR38248:SF2">
    <property type="entry name" value="FUNK1 11"/>
    <property type="match status" value="1"/>
</dbReference>
<dbReference type="AlphaFoldDB" id="A0A9P7EEW4"/>
<keyword evidence="4" id="KW-1185">Reference proteome</keyword>
<feature type="region of interest" description="Disordered" evidence="1">
    <location>
        <begin position="121"/>
        <end position="176"/>
    </location>
</feature>
<feature type="domain" description="Fungal-type protein kinase" evidence="2">
    <location>
        <begin position="542"/>
        <end position="673"/>
    </location>
</feature>
<dbReference type="InterPro" id="IPR040976">
    <property type="entry name" value="Pkinase_fungal"/>
</dbReference>
<comment type="caution">
    <text evidence="3">The sequence shown here is derived from an EMBL/GenBank/DDBJ whole genome shotgun (WGS) entry which is preliminary data.</text>
</comment>
<dbReference type="Proteomes" id="UP000807769">
    <property type="component" value="Unassembled WGS sequence"/>
</dbReference>
<accession>A0A9P7EEW4</accession>
<feature type="compositionally biased region" description="Basic and acidic residues" evidence="1">
    <location>
        <begin position="121"/>
        <end position="135"/>
    </location>
</feature>
<gene>
    <name evidence="3" type="ORF">BJ212DRAFT_1479245</name>
</gene>
<evidence type="ECO:0000259" key="2">
    <source>
        <dbReference type="Pfam" id="PF17667"/>
    </source>
</evidence>
<dbReference type="OrthoDB" id="5584477at2759"/>
<dbReference type="SUPFAM" id="SSF56112">
    <property type="entry name" value="Protein kinase-like (PK-like)"/>
    <property type="match status" value="1"/>
</dbReference>
<proteinExistence type="predicted"/>
<dbReference type="PANTHER" id="PTHR38248">
    <property type="entry name" value="FUNK1 6"/>
    <property type="match status" value="1"/>
</dbReference>
<protein>
    <recommendedName>
        <fullName evidence="2">Fungal-type protein kinase domain-containing protein</fullName>
    </recommendedName>
</protein>
<dbReference type="InterPro" id="IPR011009">
    <property type="entry name" value="Kinase-like_dom_sf"/>
</dbReference>
<dbReference type="Pfam" id="PF17667">
    <property type="entry name" value="Pkinase_fungal"/>
    <property type="match status" value="2"/>
</dbReference>
<dbReference type="RefSeq" id="XP_041194812.1">
    <property type="nucleotide sequence ID" value="XM_041339842.1"/>
</dbReference>
<dbReference type="EMBL" id="JABBWG010000010">
    <property type="protein sequence ID" value="KAG1819135.1"/>
    <property type="molecule type" value="Genomic_DNA"/>
</dbReference>
<sequence length="842" mass="94870">MPCASAQPWSVDYGMKLSSLMSAPKINNVPTMDALTERELDGLILQEPDGHLSHVLSLIFKTFSTTIPLANSLTVPLNTKTPLYLHNFRKKQNPTNKGETESVSLYDTVNHCWNWALPTHERHASKSPDKSRQDLREDEEDDEEDEEQDLEEEGNDGRDEAVGIDSDDSLADLPDVSAAPPLLGPISSSSISDEMSFAWFFNTVAIALTAANEKLTQFNPSGVIWTWSGANSMRPVKDNEIKPKPDLALLDDMEARWDMIKAVCELTSQKYHPTTTIAKTIDSKAYLLLRHQPWRHFILLLSDLDRFLHTFSCIIFGGLKCIGYDPTISIFTKTLQPGQLHQSSTFTHPTTGTAKYDLKQPNESAPVILESGALADDPISEPEGPEPSLLTKHPLPEDHEDHEDIEDIEDPENPLPEELLPEDLLLQEGLPTPLPADLLLAPLPELIGKIRVNHNYYNILEVMFSSQGLVSHGTVCYLTRRGKEEYIIKDHWVLGSKEDMLNEVTMLNEMKGVRGIPELVEHWLIEIASGEVDETEKYCYKTLESIEELVSVIWDIITIQKIAVKEQGILHRDCSLNNSMIKDDGNGSHGTLIDWEFAVRILQSNCYPISGMGTVLFMSRKLLHQLSDVIPLVSVQKKTRKKASHSRLQQATLIKHTFSDNLESLFYVFAWICIEFRGPLRMKWVLKSRGNRIKWLPCTWSANSYVECDQAKTGFFFHSEDLEKLEKQIHPYFKNLIPLTKEWYGLMRNNSNPDSVPFDAVLEMLNRHLTELPKDEPSPELLFAKTILKQKQPTGDAPDSAGAVDPGVTRLPNDMTGHMGPAVGNMTMEAAVPIRPSKWNKT</sequence>